<accession>A0A368E1X2</accession>
<dbReference type="PANTHER" id="PTHR33973">
    <property type="entry name" value="OS07G0153300 PROTEIN"/>
    <property type="match status" value="1"/>
</dbReference>
<comment type="caution">
    <text evidence="1">The sequence shown here is derived from an EMBL/GenBank/DDBJ whole genome shotgun (WGS) entry which is preliminary data.</text>
</comment>
<dbReference type="Proteomes" id="UP000252132">
    <property type="component" value="Unassembled WGS sequence"/>
</dbReference>
<evidence type="ECO:0000313" key="2">
    <source>
        <dbReference type="Proteomes" id="UP000252132"/>
    </source>
</evidence>
<gene>
    <name evidence="1" type="ORF">DBW69_01545</name>
</gene>
<sequence length="259" mass="29959">MLHKNENSHSNSAIYHGIVRHARYAPKKHRFAYKVFSLLLDIDELEALSKKLKLFSLNRFNVFSFRTSDHGAKDGSPLRPFIENILDKENIGAPDQILVMCYPRIFGYVFNPITVYYCLKNNKISVMIYEVNNTFGEDHIYVVPQTDSDLPAKHNRRKELHVSPFISMDAEYSFTTDIPNDELKVIIREKSNGAPLLLASFIGHRAFLSDKELLKAFFRYPLMTLKIVIGIHYEALRLILKGVIYVKRPSKESSRITYT</sequence>
<dbReference type="PANTHER" id="PTHR33973:SF4">
    <property type="entry name" value="OS07G0153300 PROTEIN"/>
    <property type="match status" value="1"/>
</dbReference>
<evidence type="ECO:0000313" key="1">
    <source>
        <dbReference type="EMBL" id="RCL78102.1"/>
    </source>
</evidence>
<protein>
    <submittedName>
        <fullName evidence="1">DUF1365 domain-containing protein</fullName>
    </submittedName>
</protein>
<proteinExistence type="predicted"/>
<dbReference type="InterPro" id="IPR010775">
    <property type="entry name" value="DUF1365"/>
</dbReference>
<organism evidence="1 2">
    <name type="scientific">PS1 clade bacterium</name>
    <dbReference type="NCBI Taxonomy" id="2175152"/>
    <lineage>
        <taxon>Bacteria</taxon>
        <taxon>Pseudomonadati</taxon>
        <taxon>Pseudomonadota</taxon>
        <taxon>Alphaproteobacteria</taxon>
        <taxon>PS1 clade</taxon>
    </lineage>
</organism>
<dbReference type="AlphaFoldDB" id="A0A368E1X2"/>
<reference evidence="1 2" key="1">
    <citation type="journal article" date="2018" name="Microbiome">
        <title>Fine metagenomic profile of the Mediterranean stratified and mixed water columns revealed by assembly and recruitment.</title>
        <authorList>
            <person name="Haro-Moreno J.M."/>
            <person name="Lopez-Perez M."/>
            <person name="De La Torre J.R."/>
            <person name="Picazo A."/>
            <person name="Camacho A."/>
            <person name="Rodriguez-Valera F."/>
        </authorList>
    </citation>
    <scope>NUCLEOTIDE SEQUENCE [LARGE SCALE GENOMIC DNA]</scope>
    <source>
        <strain evidence="1">MED-G55</strain>
    </source>
</reference>
<dbReference type="Pfam" id="PF07103">
    <property type="entry name" value="DUF1365"/>
    <property type="match status" value="1"/>
</dbReference>
<name>A0A368E1X2_9PROT</name>
<dbReference type="EMBL" id="QOQF01000003">
    <property type="protein sequence ID" value="RCL78102.1"/>
    <property type="molecule type" value="Genomic_DNA"/>
</dbReference>